<organism evidence="2 3">
    <name type="scientific">Mycena metata</name>
    <dbReference type="NCBI Taxonomy" id="1033252"/>
    <lineage>
        <taxon>Eukaryota</taxon>
        <taxon>Fungi</taxon>
        <taxon>Dikarya</taxon>
        <taxon>Basidiomycota</taxon>
        <taxon>Agaricomycotina</taxon>
        <taxon>Agaricomycetes</taxon>
        <taxon>Agaricomycetidae</taxon>
        <taxon>Agaricales</taxon>
        <taxon>Marasmiineae</taxon>
        <taxon>Mycenaceae</taxon>
        <taxon>Mycena</taxon>
    </lineage>
</organism>
<dbReference type="EMBL" id="JARKIB010000162">
    <property type="protein sequence ID" value="KAJ7729970.1"/>
    <property type="molecule type" value="Genomic_DNA"/>
</dbReference>
<keyword evidence="3" id="KW-1185">Reference proteome</keyword>
<dbReference type="AlphaFoldDB" id="A0AAD7HY28"/>
<comment type="caution">
    <text evidence="2">The sequence shown here is derived from an EMBL/GenBank/DDBJ whole genome shotgun (WGS) entry which is preliminary data.</text>
</comment>
<dbReference type="Proteomes" id="UP001215598">
    <property type="component" value="Unassembled WGS sequence"/>
</dbReference>
<evidence type="ECO:0000313" key="2">
    <source>
        <dbReference type="EMBL" id="KAJ7729970.1"/>
    </source>
</evidence>
<name>A0AAD7HY28_9AGAR</name>
<sequence>MVEKDLIACTERILSNRRRFTPETLGKRWKAVYSRRRPPVPVPFMHFARGMTGRDGTPPTGSVRPVKTVTASIPNSQAYNKHSRHLNSVLKYQLSDKWLTLPCLARESSSFAPEFPNLLDASASPAGA</sequence>
<protein>
    <submittedName>
        <fullName evidence="2">Uncharacterized protein</fullName>
    </submittedName>
</protein>
<accession>A0AAD7HY28</accession>
<reference evidence="2" key="1">
    <citation type="submission" date="2023-03" db="EMBL/GenBank/DDBJ databases">
        <title>Massive genome expansion in bonnet fungi (Mycena s.s.) driven by repeated elements and novel gene families across ecological guilds.</title>
        <authorList>
            <consortium name="Lawrence Berkeley National Laboratory"/>
            <person name="Harder C.B."/>
            <person name="Miyauchi S."/>
            <person name="Viragh M."/>
            <person name="Kuo A."/>
            <person name="Thoen E."/>
            <person name="Andreopoulos B."/>
            <person name="Lu D."/>
            <person name="Skrede I."/>
            <person name="Drula E."/>
            <person name="Henrissat B."/>
            <person name="Morin E."/>
            <person name="Kohler A."/>
            <person name="Barry K."/>
            <person name="LaButti K."/>
            <person name="Morin E."/>
            <person name="Salamov A."/>
            <person name="Lipzen A."/>
            <person name="Mereny Z."/>
            <person name="Hegedus B."/>
            <person name="Baldrian P."/>
            <person name="Stursova M."/>
            <person name="Weitz H."/>
            <person name="Taylor A."/>
            <person name="Grigoriev I.V."/>
            <person name="Nagy L.G."/>
            <person name="Martin F."/>
            <person name="Kauserud H."/>
        </authorList>
    </citation>
    <scope>NUCLEOTIDE SEQUENCE</scope>
    <source>
        <strain evidence="2">CBHHK182m</strain>
    </source>
</reference>
<gene>
    <name evidence="2" type="ORF">B0H16DRAFT_1469838</name>
</gene>
<evidence type="ECO:0000313" key="3">
    <source>
        <dbReference type="Proteomes" id="UP001215598"/>
    </source>
</evidence>
<feature type="region of interest" description="Disordered" evidence="1">
    <location>
        <begin position="44"/>
        <end position="65"/>
    </location>
</feature>
<evidence type="ECO:0000256" key="1">
    <source>
        <dbReference type="SAM" id="MobiDB-lite"/>
    </source>
</evidence>
<proteinExistence type="predicted"/>